<evidence type="ECO:0000256" key="6">
    <source>
        <dbReference type="ARBA" id="ARBA00022962"/>
    </source>
</evidence>
<comment type="catalytic activity">
    <reaction evidence="7 8">
        <text>5-phospho-beta-D-ribosylamine + L-glutamate + diphosphate = 5-phospho-alpha-D-ribose 1-diphosphate + L-glutamine + H2O</text>
        <dbReference type="Rhea" id="RHEA:14905"/>
        <dbReference type="ChEBI" id="CHEBI:15377"/>
        <dbReference type="ChEBI" id="CHEBI:29985"/>
        <dbReference type="ChEBI" id="CHEBI:33019"/>
        <dbReference type="ChEBI" id="CHEBI:58017"/>
        <dbReference type="ChEBI" id="CHEBI:58359"/>
        <dbReference type="ChEBI" id="CHEBI:58681"/>
        <dbReference type="EC" id="2.4.2.14"/>
    </reaction>
</comment>
<feature type="binding site" evidence="7 10">
    <location>
        <position position="355"/>
    </location>
    <ligand>
        <name>Mg(2+)</name>
        <dbReference type="ChEBI" id="CHEBI:18420"/>
    </ligand>
</feature>
<dbReference type="NCBIfam" id="TIGR01134">
    <property type="entry name" value="purF"/>
    <property type="match status" value="1"/>
</dbReference>
<feature type="domain" description="Glutamine amidotransferase type-2" evidence="12">
    <location>
        <begin position="14"/>
        <end position="229"/>
    </location>
</feature>
<evidence type="ECO:0000256" key="7">
    <source>
        <dbReference type="HAMAP-Rule" id="MF_01931"/>
    </source>
</evidence>
<dbReference type="Gene3D" id="3.60.20.10">
    <property type="entry name" value="Glutamine Phosphoribosylpyrophosphate, subunit 1, domain 1"/>
    <property type="match status" value="1"/>
</dbReference>
<comment type="function">
    <text evidence="7">Catalyzes the formation of phosphoribosylamine from phosphoribosylpyrophosphate (PRPP) and glutamine.</text>
</comment>
<evidence type="ECO:0000256" key="5">
    <source>
        <dbReference type="ARBA" id="ARBA00022755"/>
    </source>
</evidence>
<dbReference type="CDD" id="cd06223">
    <property type="entry name" value="PRTases_typeI"/>
    <property type="match status" value="1"/>
</dbReference>
<gene>
    <name evidence="7" type="primary">purF</name>
    <name evidence="13" type="ORF">GP480_00725</name>
</gene>
<keyword evidence="7 10" id="KW-0460">Magnesium</keyword>
<comment type="similarity">
    <text evidence="2 7 8">In the C-terminal section; belongs to the purine/pyrimidine phosphoribosyltransferase family.</text>
</comment>
<feature type="binding site" evidence="7 11">
    <location>
        <position position="447"/>
    </location>
    <ligand>
        <name>[4Fe-4S] cluster</name>
        <dbReference type="ChEBI" id="CHEBI:49883"/>
    </ligand>
</feature>
<dbReference type="GO" id="GO:0006189">
    <property type="term" value="P:'de novo' IMP biosynthetic process"/>
    <property type="evidence" value="ECO:0007669"/>
    <property type="project" value="UniProtKB-UniRule"/>
</dbReference>
<dbReference type="InterPro" id="IPR017932">
    <property type="entry name" value="GATase_2_dom"/>
</dbReference>
<dbReference type="InterPro" id="IPR035584">
    <property type="entry name" value="PurF_N"/>
</dbReference>
<proteinExistence type="inferred from homology"/>
<dbReference type="RefSeq" id="WP_160094960.1">
    <property type="nucleotide sequence ID" value="NZ_CP047224.1"/>
</dbReference>
<dbReference type="GO" id="GO:0000287">
    <property type="term" value="F:magnesium ion binding"/>
    <property type="evidence" value="ECO:0007669"/>
    <property type="project" value="UniProtKB-UniRule"/>
</dbReference>
<evidence type="ECO:0000256" key="8">
    <source>
        <dbReference type="PIRNR" id="PIRNR000485"/>
    </source>
</evidence>
<evidence type="ECO:0000256" key="4">
    <source>
        <dbReference type="ARBA" id="ARBA00022679"/>
    </source>
</evidence>
<dbReference type="AlphaFoldDB" id="A0A6P1G950"/>
<feature type="binding site" evidence="7 11">
    <location>
        <position position="444"/>
    </location>
    <ligand>
        <name>[4Fe-4S] cluster</name>
        <dbReference type="ChEBI" id="CHEBI:49883"/>
    </ligand>
</feature>
<evidence type="ECO:0000256" key="9">
    <source>
        <dbReference type="PIRSR" id="PIRSR000485-1"/>
    </source>
</evidence>
<dbReference type="Pfam" id="PF13537">
    <property type="entry name" value="GATase_7"/>
    <property type="match status" value="1"/>
</dbReference>
<dbReference type="PROSITE" id="PS51278">
    <property type="entry name" value="GATASE_TYPE_2"/>
    <property type="match status" value="1"/>
</dbReference>
<dbReference type="Pfam" id="PF00156">
    <property type="entry name" value="Pribosyltran"/>
    <property type="match status" value="1"/>
</dbReference>
<evidence type="ECO:0000256" key="11">
    <source>
        <dbReference type="PIRSR" id="PIRSR000485-3"/>
    </source>
</evidence>
<dbReference type="KEGG" id="nef:GP480_00725"/>
<dbReference type="PIRSF" id="PIRSF000485">
    <property type="entry name" value="Amd_phspho_trans"/>
    <property type="match status" value="1"/>
</dbReference>
<dbReference type="InterPro" id="IPR005854">
    <property type="entry name" value="PurF"/>
</dbReference>
<comment type="cofactor">
    <cofactor evidence="7 10">
        <name>Mg(2+)</name>
        <dbReference type="ChEBI" id="CHEBI:18420"/>
    </cofactor>
    <text evidence="7 10">Binds 1 Mg(2+) ion per subunit.</text>
</comment>
<reference evidence="13 14" key="2">
    <citation type="journal article" date="2020" name="MBio">
        <title>Isolation and Molecular Analysis of a Novel Neorickettsia Species That Causes Potomac Horse Fever.</title>
        <authorList>
            <person name="Teymournejad O."/>
            <person name="Lin M."/>
            <person name="Bekebrede H."/>
            <person name="Kamr A."/>
            <person name="Toribio R.E."/>
            <person name="Arroyo L.G."/>
            <person name="Baird J.D."/>
            <person name="Rikihisa Y."/>
        </authorList>
    </citation>
    <scope>NUCLEOTIDE SEQUENCE [LARGE SCALE GENOMIC DNA]</scope>
    <source>
        <strain evidence="13 14">Fin17</strain>
    </source>
</reference>
<dbReference type="SUPFAM" id="SSF56235">
    <property type="entry name" value="N-terminal nucleophile aminohydrolases (Ntn hydrolases)"/>
    <property type="match status" value="1"/>
</dbReference>
<dbReference type="Gene3D" id="3.40.50.2020">
    <property type="match status" value="1"/>
</dbReference>
<dbReference type="EC" id="2.4.2.14" evidence="7"/>
<comment type="pathway">
    <text evidence="1 7 8">Purine metabolism; IMP biosynthesis via de novo pathway; N(1)-(5-phospho-D-ribosyl)glycinamide from 5-phospho-alpha-D-ribose 1-diphosphate: step 1/2.</text>
</comment>
<evidence type="ECO:0000313" key="14">
    <source>
        <dbReference type="Proteomes" id="UP000464912"/>
    </source>
</evidence>
<name>A0A6P1G950_9RICK</name>
<dbReference type="SUPFAM" id="SSF53271">
    <property type="entry name" value="PRTase-like"/>
    <property type="match status" value="1"/>
</dbReference>
<dbReference type="EMBL" id="CP047224">
    <property type="protein sequence ID" value="QHD64989.1"/>
    <property type="molecule type" value="Genomic_DNA"/>
</dbReference>
<keyword evidence="4 7" id="KW-0808">Transferase</keyword>
<feature type="binding site" evidence="7 11">
    <location>
        <position position="245"/>
    </location>
    <ligand>
        <name>[4Fe-4S] cluster</name>
        <dbReference type="ChEBI" id="CHEBI:49883"/>
    </ligand>
</feature>
<keyword evidence="7 10" id="KW-0479">Metal-binding</keyword>
<dbReference type="GO" id="GO:0004044">
    <property type="term" value="F:amidophosphoribosyltransferase activity"/>
    <property type="evidence" value="ECO:0007669"/>
    <property type="project" value="UniProtKB-UniRule"/>
</dbReference>
<dbReference type="InterPro" id="IPR000836">
    <property type="entry name" value="PRTase_dom"/>
</dbReference>
<keyword evidence="14" id="KW-1185">Reference proteome</keyword>
<protein>
    <recommendedName>
        <fullName evidence="7">Amidophosphoribosyltransferase</fullName>
        <shortName evidence="7">ATase</shortName>
        <ecNumber evidence="7">2.4.2.14</ecNumber>
    </recommendedName>
    <alternativeName>
        <fullName evidence="7">Glutamine phosphoribosylpyrophosphate amidotransferase</fullName>
        <shortName evidence="7">GPATase</shortName>
    </alternativeName>
</protein>
<comment type="cofactor">
    <cofactor evidence="7 11">
        <name>[4Fe-4S] cluster</name>
        <dbReference type="ChEBI" id="CHEBI:49883"/>
    </cofactor>
    <text evidence="7 11">Binds 1 [4Fe-4S] cluster per subunit.</text>
</comment>
<dbReference type="InterPro" id="IPR029057">
    <property type="entry name" value="PRTase-like"/>
</dbReference>
<keyword evidence="5 7" id="KW-0658">Purine biosynthesis</keyword>
<dbReference type="GO" id="GO:0051539">
    <property type="term" value="F:4 iron, 4 sulfur cluster binding"/>
    <property type="evidence" value="ECO:0007669"/>
    <property type="project" value="UniProtKB-KW"/>
</dbReference>
<evidence type="ECO:0000256" key="3">
    <source>
        <dbReference type="ARBA" id="ARBA00022676"/>
    </source>
</evidence>
<dbReference type="CDD" id="cd00715">
    <property type="entry name" value="GPATase_N"/>
    <property type="match status" value="1"/>
</dbReference>
<feature type="binding site" evidence="7 10">
    <location>
        <position position="292"/>
    </location>
    <ligand>
        <name>Mg(2+)</name>
        <dbReference type="ChEBI" id="CHEBI:18420"/>
    </ligand>
</feature>
<keyword evidence="3 7" id="KW-0328">Glycosyltransferase</keyword>
<evidence type="ECO:0000256" key="10">
    <source>
        <dbReference type="PIRSR" id="PIRSR000485-2"/>
    </source>
</evidence>
<evidence type="ECO:0000256" key="1">
    <source>
        <dbReference type="ARBA" id="ARBA00005209"/>
    </source>
</evidence>
<sequence length="463" mass="50674">MVSECESGQLTEKCGVIAVVGAPNAVELSLFGLHGLQHRGHEAFGIAFLRNGCIGVVHRFGRVMAVGTSDLSIPSADTVIGHVRYSTSGNSDFAQPIYLKCPSCEIVVAHNGNLTNAAEIRSKLEDEGCIFESEVDTEVIAHLIARSPGKTPTEKIVDALQQVEGAYSLLLFVGEEVFAVRDPYGIRPLSLGKLVDGMVVASETCALDMLRATFVRDIAPGELLQIKGGKLLSLFPFKKMEQKFCIFEHVYFSRPDSVLEGRSVYASRKEIGKELARESGIQANMVVPVLDSGMVAALGYSEESGLPLELAITRNHYSSRSFIEPTPERRNIKVKLKHNANRFLLKGKKIVLVDDSIVRGTTLKQLIAMLWEVGTSEIHVRISSPRILNPCYYGVDTPNKRDLISANMSLEVMREYLGATSLYFLTLEGLYRAVSGSKKRVGFCDACFTGDYPIECIGTSQDA</sequence>
<keyword evidence="7" id="KW-0004">4Fe-4S</keyword>
<organism evidence="13 14">
    <name type="scientific">Neorickettsia findlayensis</name>
    <dbReference type="NCBI Taxonomy" id="2686014"/>
    <lineage>
        <taxon>Bacteria</taxon>
        <taxon>Pseudomonadati</taxon>
        <taxon>Pseudomonadota</taxon>
        <taxon>Alphaproteobacteria</taxon>
        <taxon>Rickettsiales</taxon>
        <taxon>Anaplasmataceae</taxon>
        <taxon>Neorickettsia</taxon>
    </lineage>
</organism>
<keyword evidence="7 11" id="KW-0408">Iron</keyword>
<keyword evidence="7 11" id="KW-0411">Iron-sulfur</keyword>
<evidence type="ECO:0000313" key="13">
    <source>
        <dbReference type="EMBL" id="QHD64989.1"/>
    </source>
</evidence>
<dbReference type="HAMAP" id="MF_01931">
    <property type="entry name" value="PurF"/>
    <property type="match status" value="1"/>
</dbReference>
<dbReference type="InterPro" id="IPR029055">
    <property type="entry name" value="Ntn_hydrolases_N"/>
</dbReference>
<accession>A0A6P1G950</accession>
<feature type="binding site" evidence="7 11">
    <location>
        <position position="391"/>
    </location>
    <ligand>
        <name>[4Fe-4S] cluster</name>
        <dbReference type="ChEBI" id="CHEBI:49883"/>
    </ligand>
</feature>
<evidence type="ECO:0000259" key="12">
    <source>
        <dbReference type="PROSITE" id="PS51278"/>
    </source>
</evidence>
<feature type="active site" description="Nucleophile" evidence="7 9">
    <location>
        <position position="14"/>
    </location>
</feature>
<reference evidence="13 14" key="1">
    <citation type="journal article" date="2020" name="MBio">
        <title>Erratum for Teymournejad et al., 'Isolation and Molecular Analysis of a Novel Neorickettsia Species That Causes Potomac Horse Fever'.</title>
        <authorList>
            <person name="Teymournejad O."/>
            <person name="Lin M."/>
            <person name="Bekebrede H."/>
            <person name="Kamr A."/>
            <person name="Toribio R.E."/>
            <person name="Arroyo L.G."/>
            <person name="Baird J.D."/>
            <person name="Rikihisa Y."/>
        </authorList>
    </citation>
    <scope>NUCLEOTIDE SEQUENCE [LARGE SCALE GENOMIC DNA]</scope>
    <source>
        <strain evidence="13 14">Fin17</strain>
    </source>
</reference>
<feature type="binding site" evidence="7 10">
    <location>
        <position position="354"/>
    </location>
    <ligand>
        <name>Mg(2+)</name>
        <dbReference type="ChEBI" id="CHEBI:18420"/>
    </ligand>
</feature>
<keyword evidence="6 7" id="KW-0315">Glutamine amidotransferase</keyword>
<dbReference type="GO" id="GO:0009113">
    <property type="term" value="P:purine nucleobase biosynthetic process"/>
    <property type="evidence" value="ECO:0007669"/>
    <property type="project" value="UniProtKB-UniRule"/>
</dbReference>
<dbReference type="UniPathway" id="UPA00074">
    <property type="reaction ID" value="UER00124"/>
</dbReference>
<evidence type="ECO:0000256" key="2">
    <source>
        <dbReference type="ARBA" id="ARBA00010138"/>
    </source>
</evidence>
<dbReference type="PANTHER" id="PTHR11907">
    <property type="entry name" value="AMIDOPHOSPHORIBOSYLTRANSFERASE"/>
    <property type="match status" value="1"/>
</dbReference>
<dbReference type="Proteomes" id="UP000464912">
    <property type="component" value="Chromosome"/>
</dbReference>